<protein>
    <submittedName>
        <fullName evidence="1">Parvulin-like peptidyl-prolyl isomerase</fullName>
    </submittedName>
</protein>
<proteinExistence type="predicted"/>
<sequence length="414" mass="50851">MIYFVIFILSNIYYFFYIIINDKILAFVNDKIILKSDLLNYVRYNRLYNDLYKNYNYDLSNLNNLVKDIIIYNISRKKIKIDNKIINKIISIKAKKNFLSKKDYIEYILNNNINKKFYKLYIKRKIYNHIFINKYIKNKIFINDKEIDYYKNYFNISDNFIKNLYCKMNLYILKINSIKINNKIIDKISKIFFYNKNNLVKLQNNILLKKSNNINFIKYNEINFKNIPIFIRKKINLLKSEKIEFKKKIIINNNIFLVRICKVKKPNIDSIVYVKRFNCFYINNNKNTNNNKKEIFNLFNYLSINNKKNNLNFIKKKFKNVNFIKKYYFVKKNINYQLLKEIRKINCKNILSNPILINNRWILLKLYNIESIKLIDFYKEKIISNILYNRKINFYINFIIKKNKNMFKIYKNVN</sequence>
<organism evidence="1 2">
    <name type="scientific">endosymbiont of Rhynchophorus ferrugineus</name>
    <dbReference type="NCBI Taxonomy" id="1972133"/>
    <lineage>
        <taxon>Bacteria</taxon>
        <taxon>Pseudomonadati</taxon>
        <taxon>Pseudomonadota</taxon>
        <taxon>Gammaproteobacteria</taxon>
        <taxon>Candidatus Nardonella</taxon>
    </lineage>
</organism>
<evidence type="ECO:0000313" key="2">
    <source>
        <dbReference type="Proteomes" id="UP000289537"/>
    </source>
</evidence>
<accession>A0A2Z5TPM0</accession>
<gene>
    <name evidence="1" type="primary">surA</name>
    <name evidence="1" type="ORF">NARRFE1_00630</name>
</gene>
<name>A0A2Z5TPM0_9GAMM</name>
<dbReference type="EMBL" id="AP018161">
    <property type="protein sequence ID" value="BBA85014.1"/>
    <property type="molecule type" value="Genomic_DNA"/>
</dbReference>
<keyword evidence="1" id="KW-0413">Isomerase</keyword>
<dbReference type="GO" id="GO:0016853">
    <property type="term" value="F:isomerase activity"/>
    <property type="evidence" value="ECO:0007669"/>
    <property type="project" value="UniProtKB-KW"/>
</dbReference>
<evidence type="ECO:0000313" key="1">
    <source>
        <dbReference type="EMBL" id="BBA85014.1"/>
    </source>
</evidence>
<reference evidence="1 2" key="1">
    <citation type="journal article" date="2017" name="Proc. Natl. Acad. Sci. U.S.A.">
        <title>Small genome symbiont underlies cuticle hardness in beetles.</title>
        <authorList>
            <person name="Anbutsu H."/>
            <person name="Moriyama M."/>
            <person name="Nikoh N."/>
            <person name="Hosokawa T."/>
            <person name="Futahashi R."/>
            <person name="Tanahashi M."/>
            <person name="Meng X.Y."/>
            <person name="Kuriwada T."/>
            <person name="Mori N."/>
            <person name="Oshima K."/>
            <person name="Hattori M."/>
            <person name="Fujie M."/>
            <person name="Satoh N."/>
            <person name="Maeda T."/>
            <person name="Shigenobu S."/>
            <person name="Koga R."/>
            <person name="Fukatsu T."/>
        </authorList>
    </citation>
    <scope>NUCLEOTIDE SEQUENCE [LARGE SCALE GENOMIC DNA]</scope>
    <source>
        <strain evidence="1">NARRFE1</strain>
    </source>
</reference>
<dbReference type="Gene3D" id="1.10.4030.10">
    <property type="entry name" value="Porin chaperone SurA, peptide-binding domain"/>
    <property type="match status" value="1"/>
</dbReference>
<dbReference type="AlphaFoldDB" id="A0A2Z5TPM0"/>
<dbReference type="InterPro" id="IPR027304">
    <property type="entry name" value="Trigger_fact/SurA_dom_sf"/>
</dbReference>
<dbReference type="Proteomes" id="UP000289537">
    <property type="component" value="Chromosome"/>
</dbReference>
<dbReference type="SUPFAM" id="SSF109998">
    <property type="entry name" value="Triger factor/SurA peptide-binding domain-like"/>
    <property type="match status" value="1"/>
</dbReference>
<dbReference type="KEGG" id="eor:NARRFE1_00630"/>
<dbReference type="RefSeq" id="WP_172597154.1">
    <property type="nucleotide sequence ID" value="NZ_AP018161.1"/>
</dbReference>
<keyword evidence="2" id="KW-1185">Reference proteome</keyword>